<organism evidence="2">
    <name type="scientific">bioreactor metagenome</name>
    <dbReference type="NCBI Taxonomy" id="1076179"/>
    <lineage>
        <taxon>unclassified sequences</taxon>
        <taxon>metagenomes</taxon>
        <taxon>ecological metagenomes</taxon>
    </lineage>
</organism>
<sequence>MSSLTITAISIILTSIWHFNRGDKLRKTKDIKKYIWPYHRNIKDIDGYINFYSKMYFSEGVFLITLGIFIILNECYFDLSIRILTILFFIFFILILIGSTIIEKKIKKFL</sequence>
<dbReference type="AlphaFoldDB" id="A0A645BD34"/>
<name>A0A645BD34_9ZZZZ</name>
<dbReference type="EMBL" id="VSSQ01018147">
    <property type="protein sequence ID" value="MPM61093.1"/>
    <property type="molecule type" value="Genomic_DNA"/>
</dbReference>
<evidence type="ECO:0000256" key="1">
    <source>
        <dbReference type="SAM" id="Phobius"/>
    </source>
</evidence>
<comment type="caution">
    <text evidence="2">The sequence shown here is derived from an EMBL/GenBank/DDBJ whole genome shotgun (WGS) entry which is preliminary data.</text>
</comment>
<reference evidence="2" key="1">
    <citation type="submission" date="2019-08" db="EMBL/GenBank/DDBJ databases">
        <authorList>
            <person name="Kucharzyk K."/>
            <person name="Murdoch R.W."/>
            <person name="Higgins S."/>
            <person name="Loffler F."/>
        </authorList>
    </citation>
    <scope>NUCLEOTIDE SEQUENCE</scope>
</reference>
<protein>
    <submittedName>
        <fullName evidence="2">Uncharacterized protein</fullName>
    </submittedName>
</protein>
<keyword evidence="1" id="KW-1133">Transmembrane helix</keyword>
<gene>
    <name evidence="2" type="ORF">SDC9_107947</name>
</gene>
<keyword evidence="1" id="KW-0472">Membrane</keyword>
<feature type="transmembrane region" description="Helical" evidence="1">
    <location>
        <begin position="55"/>
        <end position="73"/>
    </location>
</feature>
<feature type="transmembrane region" description="Helical" evidence="1">
    <location>
        <begin position="79"/>
        <end position="102"/>
    </location>
</feature>
<accession>A0A645BD34</accession>
<keyword evidence="1" id="KW-0812">Transmembrane</keyword>
<evidence type="ECO:0000313" key="2">
    <source>
        <dbReference type="EMBL" id="MPM61093.1"/>
    </source>
</evidence>
<proteinExistence type="predicted"/>